<evidence type="ECO:0000256" key="4">
    <source>
        <dbReference type="ARBA" id="ARBA00022842"/>
    </source>
</evidence>
<dbReference type="Pfam" id="PF13292">
    <property type="entry name" value="DXP_synthase_N"/>
    <property type="match status" value="2"/>
</dbReference>
<accession>X0UHW0</accession>
<dbReference type="InterPro" id="IPR005475">
    <property type="entry name" value="Transketolase-like_Pyr-bd"/>
</dbReference>
<keyword evidence="5" id="KW-0786">Thiamine pyrophosphate</keyword>
<gene>
    <name evidence="7" type="ORF">S01H1_32694</name>
</gene>
<dbReference type="GO" id="GO:0008661">
    <property type="term" value="F:1-deoxy-D-xylulose-5-phosphate synthase activity"/>
    <property type="evidence" value="ECO:0007669"/>
    <property type="project" value="InterPro"/>
</dbReference>
<feature type="non-terminal residue" evidence="7">
    <location>
        <position position="1"/>
    </location>
</feature>
<feature type="non-terminal residue" evidence="7">
    <location>
        <position position="274"/>
    </location>
</feature>
<keyword evidence="3" id="KW-0808">Transferase</keyword>
<dbReference type="SUPFAM" id="SSF52518">
    <property type="entry name" value="Thiamin diphosphate-binding fold (THDP-binding)"/>
    <property type="match status" value="2"/>
</dbReference>
<dbReference type="GO" id="GO:0005829">
    <property type="term" value="C:cytosol"/>
    <property type="evidence" value="ECO:0007669"/>
    <property type="project" value="TreeGrafter"/>
</dbReference>
<evidence type="ECO:0000256" key="1">
    <source>
        <dbReference type="ARBA" id="ARBA00001946"/>
    </source>
</evidence>
<proteinExistence type="predicted"/>
<comment type="subunit">
    <text evidence="2">Homodimer.</text>
</comment>
<sequence length="274" mass="30743">AATLKSNMIIVINDNGMAIAKNVGGIAKLFSNTNWQQKCLQFFGALGFNYFSEPEGHNIGRLIGSLKKIKDGPRPAILHVKTEKGHRLKGAQKHPYKMHFSAPFDPWTLKVGKTPKVTYGKIAGDALYEVMREDTSIVTIFPATPYASYVERCLAEFPDRTIDVGMAEQHALCFGTGLALNGIKPVICYQATFMQRAMDQIIHDACFMDLPVTLMVVRSGFAGYDGPTHHGIFDLPYLRSFPNLKIFYPKDRFELRRIIRERLLGKPKHPMAIP</sequence>
<comment type="caution">
    <text evidence="7">The sequence shown here is derived from an EMBL/GenBank/DDBJ whole genome shotgun (WGS) entry which is preliminary data.</text>
</comment>
<dbReference type="Gene3D" id="3.40.50.970">
    <property type="match status" value="2"/>
</dbReference>
<dbReference type="EMBL" id="BARS01020256">
    <property type="protein sequence ID" value="GAG05185.1"/>
    <property type="molecule type" value="Genomic_DNA"/>
</dbReference>
<reference evidence="7" key="1">
    <citation type="journal article" date="2014" name="Front. Microbiol.">
        <title>High frequency of phylogenetically diverse reductive dehalogenase-homologous genes in deep subseafloor sedimentary metagenomes.</title>
        <authorList>
            <person name="Kawai M."/>
            <person name="Futagami T."/>
            <person name="Toyoda A."/>
            <person name="Takaki Y."/>
            <person name="Nishi S."/>
            <person name="Hori S."/>
            <person name="Arai W."/>
            <person name="Tsubouchi T."/>
            <person name="Morono Y."/>
            <person name="Uchiyama I."/>
            <person name="Ito T."/>
            <person name="Fujiyama A."/>
            <person name="Inagaki F."/>
            <person name="Takami H."/>
        </authorList>
    </citation>
    <scope>NUCLEOTIDE SEQUENCE</scope>
    <source>
        <strain evidence="7">Expedition CK06-06</strain>
    </source>
</reference>
<protein>
    <recommendedName>
        <fullName evidence="6">Transketolase-like pyrimidine-binding domain-containing protein</fullName>
    </recommendedName>
</protein>
<dbReference type="PANTHER" id="PTHR43322:SF5">
    <property type="entry name" value="1-DEOXY-D-XYLULOSE-5-PHOSPHATE SYNTHASE, CHLOROPLASTIC"/>
    <property type="match status" value="1"/>
</dbReference>
<dbReference type="GO" id="GO:0019288">
    <property type="term" value="P:isopentenyl diphosphate biosynthetic process, methylerythritol 4-phosphate pathway"/>
    <property type="evidence" value="ECO:0007669"/>
    <property type="project" value="TreeGrafter"/>
</dbReference>
<comment type="cofactor">
    <cofactor evidence="1">
        <name>Mg(2+)</name>
        <dbReference type="ChEBI" id="CHEBI:18420"/>
    </cofactor>
</comment>
<evidence type="ECO:0000313" key="7">
    <source>
        <dbReference type="EMBL" id="GAG05185.1"/>
    </source>
</evidence>
<dbReference type="InterPro" id="IPR029061">
    <property type="entry name" value="THDP-binding"/>
</dbReference>
<evidence type="ECO:0000256" key="2">
    <source>
        <dbReference type="ARBA" id="ARBA00011738"/>
    </source>
</evidence>
<dbReference type="InterPro" id="IPR005477">
    <property type="entry name" value="Dxylulose-5-P_synthase"/>
</dbReference>
<organism evidence="7">
    <name type="scientific">marine sediment metagenome</name>
    <dbReference type="NCBI Taxonomy" id="412755"/>
    <lineage>
        <taxon>unclassified sequences</taxon>
        <taxon>metagenomes</taxon>
        <taxon>ecological metagenomes</taxon>
    </lineage>
</organism>
<evidence type="ECO:0000256" key="3">
    <source>
        <dbReference type="ARBA" id="ARBA00022679"/>
    </source>
</evidence>
<feature type="domain" description="Transketolase-like pyrimidine-binding" evidence="6">
    <location>
        <begin position="117"/>
        <end position="273"/>
    </location>
</feature>
<evidence type="ECO:0000259" key="6">
    <source>
        <dbReference type="SMART" id="SM00861"/>
    </source>
</evidence>
<evidence type="ECO:0000256" key="5">
    <source>
        <dbReference type="ARBA" id="ARBA00023052"/>
    </source>
</evidence>
<dbReference type="AlphaFoldDB" id="X0UHW0"/>
<dbReference type="GO" id="GO:0016114">
    <property type="term" value="P:terpenoid biosynthetic process"/>
    <property type="evidence" value="ECO:0007669"/>
    <property type="project" value="InterPro"/>
</dbReference>
<dbReference type="CDD" id="cd07033">
    <property type="entry name" value="TPP_PYR_DXS_TK_like"/>
    <property type="match status" value="1"/>
</dbReference>
<keyword evidence="4" id="KW-0460">Magnesium</keyword>
<name>X0UHW0_9ZZZZ</name>
<dbReference type="SMART" id="SM00861">
    <property type="entry name" value="Transket_pyr"/>
    <property type="match status" value="1"/>
</dbReference>
<dbReference type="PANTHER" id="PTHR43322">
    <property type="entry name" value="1-D-DEOXYXYLULOSE 5-PHOSPHATE SYNTHASE-RELATED"/>
    <property type="match status" value="1"/>
</dbReference>
<dbReference type="Pfam" id="PF02779">
    <property type="entry name" value="Transket_pyr"/>
    <property type="match status" value="1"/>
</dbReference>